<sequence>MRYTFSALLGVVAAAGIVAAAPCAGAATGVLIIDDTTYREPSGCLHVGDGSDVEVRNYTDSVVRIYDSPECSGDVVDILGPGERNVFPAYSVEIEDSEG</sequence>
<evidence type="ECO:0000256" key="1">
    <source>
        <dbReference type="SAM" id="SignalP"/>
    </source>
</evidence>
<dbReference type="RefSeq" id="WP_195131585.1">
    <property type="nucleotide sequence ID" value="NZ_JADLQX010000017.1"/>
</dbReference>
<organism evidence="2 3">
    <name type="scientific">Nocardia amamiensis</name>
    <dbReference type="NCBI Taxonomy" id="404578"/>
    <lineage>
        <taxon>Bacteria</taxon>
        <taxon>Bacillati</taxon>
        <taxon>Actinomycetota</taxon>
        <taxon>Actinomycetes</taxon>
        <taxon>Mycobacteriales</taxon>
        <taxon>Nocardiaceae</taxon>
        <taxon>Nocardia</taxon>
    </lineage>
</organism>
<feature type="chain" id="PRO_5045717467" description="Secreted protein" evidence="1">
    <location>
        <begin position="27"/>
        <end position="99"/>
    </location>
</feature>
<dbReference type="Proteomes" id="UP000702209">
    <property type="component" value="Unassembled WGS sequence"/>
</dbReference>
<evidence type="ECO:0000313" key="2">
    <source>
        <dbReference type="EMBL" id="MBF6300347.1"/>
    </source>
</evidence>
<gene>
    <name evidence="2" type="ORF">IU459_22785</name>
</gene>
<accession>A0ABS0CX20</accession>
<evidence type="ECO:0000313" key="3">
    <source>
        <dbReference type="Proteomes" id="UP000702209"/>
    </source>
</evidence>
<reference evidence="2 3" key="1">
    <citation type="submission" date="2020-10" db="EMBL/GenBank/DDBJ databases">
        <title>Identification of Nocardia species via Next-generation sequencing and recognition of intraspecies genetic diversity.</title>
        <authorList>
            <person name="Li P."/>
            <person name="Li P."/>
            <person name="Lu B."/>
        </authorList>
    </citation>
    <scope>NUCLEOTIDE SEQUENCE [LARGE SCALE GENOMIC DNA]</scope>
    <source>
        <strain evidence="2 3">BJ06-0157</strain>
    </source>
</reference>
<keyword evidence="3" id="KW-1185">Reference proteome</keyword>
<feature type="signal peptide" evidence="1">
    <location>
        <begin position="1"/>
        <end position="26"/>
    </location>
</feature>
<keyword evidence="1" id="KW-0732">Signal</keyword>
<evidence type="ECO:0008006" key="4">
    <source>
        <dbReference type="Google" id="ProtNLM"/>
    </source>
</evidence>
<proteinExistence type="predicted"/>
<name>A0ABS0CX20_9NOCA</name>
<comment type="caution">
    <text evidence="2">The sequence shown here is derived from an EMBL/GenBank/DDBJ whole genome shotgun (WGS) entry which is preliminary data.</text>
</comment>
<protein>
    <recommendedName>
        <fullName evidence="4">Secreted protein</fullName>
    </recommendedName>
</protein>
<dbReference type="EMBL" id="JADLQX010000017">
    <property type="protein sequence ID" value="MBF6300347.1"/>
    <property type="molecule type" value="Genomic_DNA"/>
</dbReference>